<protein>
    <submittedName>
        <fullName evidence="1">Uncharacterized protein</fullName>
    </submittedName>
</protein>
<dbReference type="Proteomes" id="UP000664303">
    <property type="component" value="Unassembled WGS sequence"/>
</dbReference>
<dbReference type="SUPFAM" id="SSF55729">
    <property type="entry name" value="Acyl-CoA N-acyltransferases (Nat)"/>
    <property type="match status" value="1"/>
</dbReference>
<keyword evidence="2" id="KW-1185">Reference proteome</keyword>
<dbReference type="Gene3D" id="3.40.630.30">
    <property type="match status" value="1"/>
</dbReference>
<dbReference type="AlphaFoldDB" id="A0A939DJJ2"/>
<gene>
    <name evidence="1" type="ORF">JYP50_18920</name>
</gene>
<reference evidence="1" key="1">
    <citation type="submission" date="2021-02" db="EMBL/GenBank/DDBJ databases">
        <title>PHA producing bacteria isolated from coastal sediment in Guangdong, Shenzhen.</title>
        <authorList>
            <person name="Zheng W."/>
            <person name="Yu S."/>
            <person name="Huang Y."/>
        </authorList>
    </citation>
    <scope>NUCLEOTIDE SEQUENCE</scope>
    <source>
        <strain evidence="1">TN14-10</strain>
    </source>
</reference>
<accession>A0A939DJJ2</accession>
<comment type="caution">
    <text evidence="1">The sequence shown here is derived from an EMBL/GenBank/DDBJ whole genome shotgun (WGS) entry which is preliminary data.</text>
</comment>
<dbReference type="EMBL" id="JAFKCZ010000017">
    <property type="protein sequence ID" value="MBN7798682.1"/>
    <property type="molecule type" value="Genomic_DNA"/>
</dbReference>
<evidence type="ECO:0000313" key="1">
    <source>
        <dbReference type="EMBL" id="MBN7798682.1"/>
    </source>
</evidence>
<name>A0A939DJJ2_9GAMM</name>
<dbReference type="InterPro" id="IPR016181">
    <property type="entry name" value="Acyl_CoA_acyltransferase"/>
</dbReference>
<organism evidence="1 2">
    <name type="scientific">Parahaliea mediterranea</name>
    <dbReference type="NCBI Taxonomy" id="651086"/>
    <lineage>
        <taxon>Bacteria</taxon>
        <taxon>Pseudomonadati</taxon>
        <taxon>Pseudomonadota</taxon>
        <taxon>Gammaproteobacteria</taxon>
        <taxon>Cellvibrionales</taxon>
        <taxon>Halieaceae</taxon>
        <taxon>Parahaliea</taxon>
    </lineage>
</organism>
<proteinExistence type="predicted"/>
<sequence>MDYSFVVARDTQLLDKYYRLREACFREELGIPGFNGGEDDFDRAGTVLLAVERGGRVLAGARIYGNHPGQGRRLPVECSQFRLRNFFPTLDLANEAYCHWGRLVIDPDVRCKVFARSFLRRLLDCTETLGYRYAFIVTDRRRSRYYRQMHRSIGYDYRICNAEIPSSESDFGGLEHLVSYAVLPSGDSAVARDERWRHPGRLQWPGQVGEAGPLRLVESGSHA</sequence>
<evidence type="ECO:0000313" key="2">
    <source>
        <dbReference type="Proteomes" id="UP000664303"/>
    </source>
</evidence>
<dbReference type="RefSeq" id="WP_206562129.1">
    <property type="nucleotide sequence ID" value="NZ_JAFKCZ010000017.1"/>
</dbReference>